<proteinExistence type="predicted"/>
<dbReference type="EMBL" id="CAJMWR010000351">
    <property type="protein sequence ID" value="CAE6370829.1"/>
    <property type="molecule type" value="Genomic_DNA"/>
</dbReference>
<dbReference type="Proteomes" id="UP000663840">
    <property type="component" value="Unassembled WGS sequence"/>
</dbReference>
<gene>
    <name evidence="1" type="ORF">RDB_LOCUS18953</name>
</gene>
<organism evidence="1 2">
    <name type="scientific">Rhizoctonia solani</name>
    <dbReference type="NCBI Taxonomy" id="456999"/>
    <lineage>
        <taxon>Eukaryota</taxon>
        <taxon>Fungi</taxon>
        <taxon>Dikarya</taxon>
        <taxon>Basidiomycota</taxon>
        <taxon>Agaricomycotina</taxon>
        <taxon>Agaricomycetes</taxon>
        <taxon>Cantharellales</taxon>
        <taxon>Ceratobasidiaceae</taxon>
        <taxon>Rhizoctonia</taxon>
    </lineage>
</organism>
<accession>A0A8H2WF63</accession>
<evidence type="ECO:0000313" key="2">
    <source>
        <dbReference type="Proteomes" id="UP000663840"/>
    </source>
</evidence>
<comment type="caution">
    <text evidence="1">The sequence shown here is derived from an EMBL/GenBank/DDBJ whole genome shotgun (WGS) entry which is preliminary data.</text>
</comment>
<evidence type="ECO:0000313" key="1">
    <source>
        <dbReference type="EMBL" id="CAE6370829.1"/>
    </source>
</evidence>
<sequence length="67" mass="6933">MGRQSPSVATSRAASVTLAGNSANNAIYSMHCSSYNPSLKTKGKSTPVAQADPTKLYCLLATGQISQ</sequence>
<dbReference type="AlphaFoldDB" id="A0A8H2WF63"/>
<reference evidence="1" key="1">
    <citation type="submission" date="2021-01" db="EMBL/GenBank/DDBJ databases">
        <authorList>
            <person name="Kaushik A."/>
        </authorList>
    </citation>
    <scope>NUCLEOTIDE SEQUENCE</scope>
    <source>
        <strain evidence="1">AG1-1A</strain>
    </source>
</reference>
<protein>
    <submittedName>
        <fullName evidence="1">Uncharacterized protein</fullName>
    </submittedName>
</protein>
<name>A0A8H2WF63_9AGAM</name>